<proteinExistence type="predicted"/>
<organism evidence="1">
    <name type="scientific">marine sediment metagenome</name>
    <dbReference type="NCBI Taxonomy" id="412755"/>
    <lineage>
        <taxon>unclassified sequences</taxon>
        <taxon>metagenomes</taxon>
        <taxon>ecological metagenomes</taxon>
    </lineage>
</organism>
<evidence type="ECO:0000313" key="1">
    <source>
        <dbReference type="EMBL" id="KKN53765.1"/>
    </source>
</evidence>
<dbReference type="AlphaFoldDB" id="A0A0F9RBA1"/>
<dbReference type="EMBL" id="LAZR01000957">
    <property type="protein sequence ID" value="KKN53765.1"/>
    <property type="molecule type" value="Genomic_DNA"/>
</dbReference>
<sequence>MALALAPTSEAHASTIGHEEHVVKLGGADNAIQPVSLSNVKSDGSSSAATSSQDKLDAFASCCNALCLSIVLNETGHPVVNENIRENRLTLHAQTALIDPSGFLRPPQLLI</sequence>
<accession>A0A0F9RBA1</accession>
<name>A0A0F9RBA1_9ZZZZ</name>
<comment type="caution">
    <text evidence="1">The sequence shown here is derived from an EMBL/GenBank/DDBJ whole genome shotgun (WGS) entry which is preliminary data.</text>
</comment>
<protein>
    <submittedName>
        <fullName evidence="1">Uncharacterized protein</fullName>
    </submittedName>
</protein>
<gene>
    <name evidence="1" type="ORF">LCGC14_0599290</name>
</gene>
<reference evidence="1" key="1">
    <citation type="journal article" date="2015" name="Nature">
        <title>Complex archaea that bridge the gap between prokaryotes and eukaryotes.</title>
        <authorList>
            <person name="Spang A."/>
            <person name="Saw J.H."/>
            <person name="Jorgensen S.L."/>
            <person name="Zaremba-Niedzwiedzka K."/>
            <person name="Martijn J."/>
            <person name="Lind A.E."/>
            <person name="van Eijk R."/>
            <person name="Schleper C."/>
            <person name="Guy L."/>
            <person name="Ettema T.J."/>
        </authorList>
    </citation>
    <scope>NUCLEOTIDE SEQUENCE</scope>
</reference>